<dbReference type="PANTHER" id="PTHR24171:SF9">
    <property type="entry name" value="ANKYRIN REPEAT DOMAIN-CONTAINING PROTEIN 39"/>
    <property type="match status" value="1"/>
</dbReference>
<feature type="repeat" description="ANK" evidence="3">
    <location>
        <begin position="307"/>
        <end position="339"/>
    </location>
</feature>
<dbReference type="Gene3D" id="1.25.40.20">
    <property type="entry name" value="Ankyrin repeat-containing domain"/>
    <property type="match status" value="4"/>
</dbReference>
<gene>
    <name evidence="5" type="ORF">Agub_g6096</name>
</gene>
<sequence>MAAAAKKLLFAAAEAGDLAKLQQALAAGAPVDARNSEGCAALHLAAAAGHAPLVRALLAAGAKSERRREEDERTALHLAAEEGHLEVVCALLAGGADVAATDIDLSTPLHLAAHFGDAPVVEALLHAGAQPTARNHAGQTPLLVAAEACGCRWVGRPGCDYPGSVGMLLRAREGQEGKQEGKEATGGWEAGAGDVPAVAALAAAVAAAAVGDGATEKGEEGGEGGSGGGGSGGGCETDSSGESAAHVAVRAGNMQVLAVLCAARAGLAACGPRGVTPLHLAAAGGMEEAVRLLAGAGAPLEARELEGGLTPLHSAVQAGQLRAAEVLLEAGADPASPDSRGLTPLHTAALRA</sequence>
<dbReference type="PRINTS" id="PR01415">
    <property type="entry name" value="ANKYRIN"/>
</dbReference>
<feature type="region of interest" description="Disordered" evidence="4">
    <location>
        <begin position="332"/>
        <end position="352"/>
    </location>
</feature>
<evidence type="ECO:0000313" key="5">
    <source>
        <dbReference type="EMBL" id="GFR44765.1"/>
    </source>
</evidence>
<name>A0AAD3HLI6_9CHLO</name>
<keyword evidence="1" id="KW-0677">Repeat</keyword>
<dbReference type="SMART" id="SM00248">
    <property type="entry name" value="ANK"/>
    <property type="match status" value="6"/>
</dbReference>
<reference evidence="5 6" key="1">
    <citation type="journal article" date="2021" name="Sci. Rep.">
        <title>Genome sequencing of the multicellular alga Astrephomene provides insights into convergent evolution of germ-soma differentiation.</title>
        <authorList>
            <person name="Yamashita S."/>
            <person name="Yamamoto K."/>
            <person name="Matsuzaki R."/>
            <person name="Suzuki S."/>
            <person name="Yamaguchi H."/>
            <person name="Hirooka S."/>
            <person name="Minakuchi Y."/>
            <person name="Miyagishima S."/>
            <person name="Kawachi M."/>
            <person name="Toyoda A."/>
            <person name="Nozaki H."/>
        </authorList>
    </citation>
    <scope>NUCLEOTIDE SEQUENCE [LARGE SCALE GENOMIC DNA]</scope>
    <source>
        <strain evidence="5 6">NIES-4017</strain>
    </source>
</reference>
<evidence type="ECO:0000256" key="1">
    <source>
        <dbReference type="ARBA" id="ARBA00022737"/>
    </source>
</evidence>
<dbReference type="Pfam" id="PF00023">
    <property type="entry name" value="Ank"/>
    <property type="match status" value="1"/>
</dbReference>
<feature type="non-terminal residue" evidence="5">
    <location>
        <position position="1"/>
    </location>
</feature>
<dbReference type="Pfam" id="PF12796">
    <property type="entry name" value="Ank_2"/>
    <property type="match status" value="1"/>
</dbReference>
<dbReference type="AlphaFoldDB" id="A0AAD3HLI6"/>
<keyword evidence="2 3" id="KW-0040">ANK repeat</keyword>
<dbReference type="InterPro" id="IPR002110">
    <property type="entry name" value="Ankyrin_rpt"/>
</dbReference>
<keyword evidence="6" id="KW-1185">Reference proteome</keyword>
<feature type="repeat" description="ANK" evidence="3">
    <location>
        <begin position="104"/>
        <end position="136"/>
    </location>
</feature>
<dbReference type="PROSITE" id="PS50088">
    <property type="entry name" value="ANK_REPEAT"/>
    <property type="match status" value="5"/>
</dbReference>
<evidence type="ECO:0000313" key="6">
    <source>
        <dbReference type="Proteomes" id="UP001054857"/>
    </source>
</evidence>
<feature type="compositionally biased region" description="Gly residues" evidence="4">
    <location>
        <begin position="223"/>
        <end position="235"/>
    </location>
</feature>
<comment type="caution">
    <text evidence="5">The sequence shown here is derived from an EMBL/GenBank/DDBJ whole genome shotgun (WGS) entry which is preliminary data.</text>
</comment>
<dbReference type="SUPFAM" id="SSF48403">
    <property type="entry name" value="Ankyrin repeat"/>
    <property type="match status" value="2"/>
</dbReference>
<proteinExistence type="predicted"/>
<feature type="repeat" description="ANK" evidence="3">
    <location>
        <begin position="37"/>
        <end position="69"/>
    </location>
</feature>
<organism evidence="5 6">
    <name type="scientific">Astrephomene gubernaculifera</name>
    <dbReference type="NCBI Taxonomy" id="47775"/>
    <lineage>
        <taxon>Eukaryota</taxon>
        <taxon>Viridiplantae</taxon>
        <taxon>Chlorophyta</taxon>
        <taxon>core chlorophytes</taxon>
        <taxon>Chlorophyceae</taxon>
        <taxon>CS clade</taxon>
        <taxon>Chlamydomonadales</taxon>
        <taxon>Astrephomenaceae</taxon>
        <taxon>Astrephomene</taxon>
    </lineage>
</organism>
<evidence type="ECO:0000256" key="3">
    <source>
        <dbReference type="PROSITE-ProRule" id="PRU00023"/>
    </source>
</evidence>
<dbReference type="InterPro" id="IPR036770">
    <property type="entry name" value="Ankyrin_rpt-contain_sf"/>
</dbReference>
<dbReference type="PROSITE" id="PS50297">
    <property type="entry name" value="ANK_REP_REGION"/>
    <property type="match status" value="5"/>
</dbReference>
<dbReference type="Pfam" id="PF13637">
    <property type="entry name" value="Ank_4"/>
    <property type="match status" value="1"/>
</dbReference>
<dbReference type="EMBL" id="BMAR01000008">
    <property type="protein sequence ID" value="GFR44765.1"/>
    <property type="molecule type" value="Genomic_DNA"/>
</dbReference>
<protein>
    <submittedName>
        <fullName evidence="5">Uncharacterized protein</fullName>
    </submittedName>
</protein>
<feature type="repeat" description="ANK" evidence="3">
    <location>
        <begin position="71"/>
        <end position="103"/>
    </location>
</feature>
<dbReference type="Proteomes" id="UP001054857">
    <property type="component" value="Unassembled WGS sequence"/>
</dbReference>
<accession>A0AAD3HLI6</accession>
<dbReference type="PANTHER" id="PTHR24171">
    <property type="entry name" value="ANKYRIN REPEAT DOMAIN-CONTAINING PROTEIN 39-RELATED"/>
    <property type="match status" value="1"/>
</dbReference>
<evidence type="ECO:0000256" key="2">
    <source>
        <dbReference type="ARBA" id="ARBA00023043"/>
    </source>
</evidence>
<feature type="repeat" description="ANK" evidence="3">
    <location>
        <begin position="273"/>
        <end position="305"/>
    </location>
</feature>
<evidence type="ECO:0000256" key="4">
    <source>
        <dbReference type="SAM" id="MobiDB-lite"/>
    </source>
</evidence>
<feature type="region of interest" description="Disordered" evidence="4">
    <location>
        <begin position="214"/>
        <end position="240"/>
    </location>
</feature>